<dbReference type="Pfam" id="PF02776">
    <property type="entry name" value="TPP_enzyme_N"/>
    <property type="match status" value="1"/>
</dbReference>
<sequence length="954" mass="105698">MCAGLTAFKAVKETDAKPGEIVDESPFNEIPHYLLWRFYAAIAGAGGGVGIMACQYAKARGYRVLAISQGAEKRKLCLEELGVDYFVDYHKSEDLVKEVKDLTNGGPHAVIVTSASDTLLRSALQYVRRMGTVVPVGLPPGNAADLNEALEVFQTKQLRVPHKLMSLEDLPLVYEMLEKGDLVGRVVLKIPHESSSYLERRSLHPFAAFHPDKWNTATYLAQRLETMGVKHFFTVPGDYNLGLLDELLKNQNLQMINCCNELNAGYAADGYARVAPSGIAVVVVTHMVGSLSIINAVAGAYSENLKVIIVNGSLKSGDYQSGKLLHHTLGKIDKEESLRIYKEVTCASVRLRPAPDIGEQLDIVLRQCIKRSLPVYIEIPMDVVQVACLPPGVFETNMLSPVSGRSKMAAEIIEKSFTSARSPVILIGGMTRVYLQQDIVSSLASKLGCAVFCLPDGKSQIPDSHPQFCGVFWSKASHPEVVATVMDSDLWVVIGGRWSDLHTVGSALDIDGEKSRIIDIQSDYVRMPDGNIIDGTSLPEVIEQVIAFNITPKVAPLKHFQSIKDTTANGTAIPSSESQIRLQHVLSGIENILRRNDNLFADTGESWFNAMTMTLPDGVYFHMQMIYASIGWSLPAVLGSQLAQTRGRSVLMIGDGALQMTVQELSTLIRIRSNAIIFIFNNLGYRVETAIHDGPYNYIANWDYAGLVNKFCSKVHTCSPYNPYMSEKEKQELLNPTMFSMRIETYGDLIQALNRTQTENSKLAILECCIYPEDSNPMLLRFGSNLHSAKAQIKDHDHVTARQVNGVHVPKAHQPRSPSRSRLAPLSSSQLMILDHENVLDLTTDSEDRAYMTTDHMLTCLWSASGGWEAPKITESTSIVLPPTAPSLNYWIQCFEGMKVYRGYDGKLRLFRPELNCERLLNSARRIGLPEFDVSELQQLIETFVGIESPKWLP</sequence>
<dbReference type="InterPro" id="IPR043131">
    <property type="entry name" value="BCAT-like_N"/>
</dbReference>
<dbReference type="EMBL" id="MIKG01000033">
    <property type="protein sequence ID" value="RAO74311.1"/>
    <property type="molecule type" value="Genomic_DNA"/>
</dbReference>
<evidence type="ECO:0000256" key="10">
    <source>
        <dbReference type="ARBA" id="ARBA00022833"/>
    </source>
</evidence>
<dbReference type="RefSeq" id="XP_040738825.1">
    <property type="nucleotide sequence ID" value="XM_040872941.1"/>
</dbReference>
<dbReference type="Gene3D" id="3.40.50.1220">
    <property type="entry name" value="TPP-binding domain"/>
    <property type="match status" value="1"/>
</dbReference>
<evidence type="ECO:0000256" key="11">
    <source>
        <dbReference type="ARBA" id="ARBA00022842"/>
    </source>
</evidence>
<evidence type="ECO:0000256" key="2">
    <source>
        <dbReference type="ARBA" id="ARBA00001947"/>
    </source>
</evidence>
<evidence type="ECO:0000313" key="22">
    <source>
        <dbReference type="Proteomes" id="UP000249363"/>
    </source>
</evidence>
<proteinExistence type="inferred from homology"/>
<dbReference type="CDD" id="cd07038">
    <property type="entry name" value="TPP_PYR_PDC_IPDC_like"/>
    <property type="match status" value="1"/>
</dbReference>
<dbReference type="Gene3D" id="3.30.470.10">
    <property type="match status" value="1"/>
</dbReference>
<feature type="domain" description="Thiamine pyrophosphate enzyme central" evidence="18">
    <location>
        <begin position="418"/>
        <end position="527"/>
    </location>
</feature>
<evidence type="ECO:0000256" key="14">
    <source>
        <dbReference type="ARBA" id="ARBA00023052"/>
    </source>
</evidence>
<evidence type="ECO:0000256" key="6">
    <source>
        <dbReference type="ARBA" id="ARBA00013202"/>
    </source>
</evidence>
<dbReference type="InterPro" id="IPR029061">
    <property type="entry name" value="THDP-binding"/>
</dbReference>
<dbReference type="Pfam" id="PF02775">
    <property type="entry name" value="TPP_enzyme_C"/>
    <property type="match status" value="1"/>
</dbReference>
<evidence type="ECO:0000256" key="9">
    <source>
        <dbReference type="ARBA" id="ARBA00022793"/>
    </source>
</evidence>
<feature type="domain" description="Alcohol dehydrogenase-like C-terminal" evidence="17">
    <location>
        <begin position="48"/>
        <end position="151"/>
    </location>
</feature>
<dbReference type="Gene3D" id="3.40.50.970">
    <property type="match status" value="2"/>
</dbReference>
<dbReference type="InterPro" id="IPR047214">
    <property type="entry name" value="TPP_PDC_IPDC"/>
</dbReference>
<keyword evidence="12" id="KW-0560">Oxidoreductase</keyword>
<keyword evidence="8" id="KW-0479">Metal-binding</keyword>
<dbReference type="Pfam" id="PF00107">
    <property type="entry name" value="ADH_zinc_N"/>
    <property type="match status" value="1"/>
</dbReference>
<keyword evidence="10" id="KW-0862">Zinc</keyword>
<evidence type="ECO:0000256" key="8">
    <source>
        <dbReference type="ARBA" id="ARBA00022723"/>
    </source>
</evidence>
<dbReference type="InterPro" id="IPR047213">
    <property type="entry name" value="TPP_PYR_PDC_IPDC-like"/>
</dbReference>
<comment type="cofactor">
    <cofactor evidence="3">
        <name>thiamine diphosphate</name>
        <dbReference type="ChEBI" id="CHEBI:58937"/>
    </cofactor>
</comment>
<evidence type="ECO:0000256" key="4">
    <source>
        <dbReference type="ARBA" id="ARBA00007812"/>
    </source>
</evidence>
<dbReference type="OrthoDB" id="3970464at2759"/>
<keyword evidence="13" id="KW-0520">NAD</keyword>
<dbReference type="SUPFAM" id="SSF52518">
    <property type="entry name" value="Thiamin diphosphate-binding fold (THDP-binding)"/>
    <property type="match status" value="2"/>
</dbReference>
<dbReference type="InterPro" id="IPR036291">
    <property type="entry name" value="NAD(P)-bd_dom_sf"/>
</dbReference>
<comment type="cofactor">
    <cofactor evidence="2">
        <name>Zn(2+)</name>
        <dbReference type="ChEBI" id="CHEBI:29105"/>
    </cofactor>
</comment>
<dbReference type="FunFam" id="3.40.50.720:FF:000039">
    <property type="entry name" value="Alcohol dehydrogenase AdhP"/>
    <property type="match status" value="1"/>
</dbReference>
<evidence type="ECO:0000313" key="21">
    <source>
        <dbReference type="EMBL" id="RAO74311.1"/>
    </source>
</evidence>
<dbReference type="EC" id="4.1.1.1" evidence="6"/>
<evidence type="ECO:0000256" key="16">
    <source>
        <dbReference type="RuleBase" id="RU362132"/>
    </source>
</evidence>
<dbReference type="InterPro" id="IPR012001">
    <property type="entry name" value="Thiamin_PyroP_enz_TPP-bd_dom"/>
</dbReference>
<dbReference type="AlphaFoldDB" id="A0A364LF19"/>
<dbReference type="GO" id="GO:0000287">
    <property type="term" value="F:magnesium ion binding"/>
    <property type="evidence" value="ECO:0007669"/>
    <property type="project" value="InterPro"/>
</dbReference>
<reference evidence="21 22" key="1">
    <citation type="journal article" date="2017" name="Biotechnol. Biofuels">
        <title>Differential beta-glucosidase expression as a function of carbon source availability in Talaromyces amestolkiae: a genomic and proteomic approach.</title>
        <authorList>
            <person name="de Eugenio L.I."/>
            <person name="Mendez-Liter J.A."/>
            <person name="Nieto-Dominguez M."/>
            <person name="Alonso L."/>
            <person name="Gil-Munoz J."/>
            <person name="Barriuso J."/>
            <person name="Prieto A."/>
            <person name="Martinez M.J."/>
        </authorList>
    </citation>
    <scope>NUCLEOTIDE SEQUENCE [LARGE SCALE GENOMIC DNA]</scope>
    <source>
        <strain evidence="21 22">CIB</strain>
    </source>
</reference>
<feature type="domain" description="Thiamine pyrophosphate enzyme N-terminal TPP-binding" evidence="20">
    <location>
        <begin position="215"/>
        <end position="330"/>
    </location>
</feature>
<keyword evidence="14 16" id="KW-0786">Thiamine pyrophosphate</keyword>
<evidence type="ECO:0000259" key="19">
    <source>
        <dbReference type="Pfam" id="PF02775"/>
    </source>
</evidence>
<keyword evidence="15" id="KW-0456">Lyase</keyword>
<dbReference type="InterPro" id="IPR036038">
    <property type="entry name" value="Aminotransferase-like"/>
</dbReference>
<keyword evidence="9" id="KW-0210">Decarboxylase</keyword>
<dbReference type="PANTHER" id="PTHR43452">
    <property type="entry name" value="PYRUVATE DECARBOXYLASE"/>
    <property type="match status" value="1"/>
</dbReference>
<evidence type="ECO:0000256" key="5">
    <source>
        <dbReference type="ARBA" id="ARBA00008072"/>
    </source>
</evidence>
<comment type="caution">
    <text evidence="21">The sequence shown here is derived from an EMBL/GenBank/DDBJ whole genome shotgun (WGS) entry which is preliminary data.</text>
</comment>
<dbReference type="Proteomes" id="UP000249363">
    <property type="component" value="Unassembled WGS sequence"/>
</dbReference>
<dbReference type="GO" id="GO:0004737">
    <property type="term" value="F:pyruvate decarboxylase activity"/>
    <property type="evidence" value="ECO:0007669"/>
    <property type="project" value="UniProtKB-EC"/>
</dbReference>
<dbReference type="SUPFAM" id="SSF51735">
    <property type="entry name" value="NAD(P)-binding Rossmann-fold domains"/>
    <property type="match status" value="1"/>
</dbReference>
<evidence type="ECO:0000256" key="1">
    <source>
        <dbReference type="ARBA" id="ARBA00001041"/>
    </source>
</evidence>
<dbReference type="InterPro" id="IPR029035">
    <property type="entry name" value="DHS-like_NAD/FAD-binding_dom"/>
</dbReference>
<dbReference type="InterPro" id="IPR012110">
    <property type="entry name" value="PDC/IPDC-like"/>
</dbReference>
<dbReference type="GO" id="GO:0000949">
    <property type="term" value="P:aromatic amino acid family catabolic process to alcohol via Ehrlich pathway"/>
    <property type="evidence" value="ECO:0007669"/>
    <property type="project" value="TreeGrafter"/>
</dbReference>
<evidence type="ECO:0000259" key="20">
    <source>
        <dbReference type="Pfam" id="PF02776"/>
    </source>
</evidence>
<dbReference type="GeneID" id="63799537"/>
<protein>
    <recommendedName>
        <fullName evidence="7">Pyruvate decarboxylase</fullName>
        <ecNumber evidence="6">4.1.1.1</ecNumber>
    </recommendedName>
</protein>
<dbReference type="SUPFAM" id="SSF52467">
    <property type="entry name" value="DHS-like NAD/FAD-binding domain"/>
    <property type="match status" value="1"/>
</dbReference>
<dbReference type="InterPro" id="IPR013149">
    <property type="entry name" value="ADH-like_C"/>
</dbReference>
<comment type="similarity">
    <text evidence="5">Belongs to the zinc-containing alcohol dehydrogenase family.</text>
</comment>
<dbReference type="CDD" id="cd02005">
    <property type="entry name" value="TPP_PDC_IPDC"/>
    <property type="match status" value="1"/>
</dbReference>
<evidence type="ECO:0000256" key="3">
    <source>
        <dbReference type="ARBA" id="ARBA00001964"/>
    </source>
</evidence>
<dbReference type="GO" id="GO:0005829">
    <property type="term" value="C:cytosol"/>
    <property type="evidence" value="ECO:0007669"/>
    <property type="project" value="TreeGrafter"/>
</dbReference>
<dbReference type="Gene3D" id="3.40.50.720">
    <property type="entry name" value="NAD(P)-binding Rossmann-like Domain"/>
    <property type="match status" value="1"/>
</dbReference>
<gene>
    <name evidence="21" type="ORF">BHQ10_010323</name>
</gene>
<evidence type="ECO:0000259" key="18">
    <source>
        <dbReference type="Pfam" id="PF00205"/>
    </source>
</evidence>
<comment type="similarity">
    <text evidence="4 16">Belongs to the TPP enzyme family.</text>
</comment>
<dbReference type="Pfam" id="PF00205">
    <property type="entry name" value="TPP_enzyme_M"/>
    <property type="match status" value="1"/>
</dbReference>
<keyword evidence="22" id="KW-1185">Reference proteome</keyword>
<evidence type="ECO:0000256" key="7">
    <source>
        <dbReference type="ARBA" id="ARBA00014422"/>
    </source>
</evidence>
<dbReference type="InterPro" id="IPR012000">
    <property type="entry name" value="Thiamin_PyroP_enz_cen_dom"/>
</dbReference>
<feature type="domain" description="Thiamine pyrophosphate enzyme TPP-binding" evidence="19">
    <location>
        <begin position="618"/>
        <end position="688"/>
    </location>
</feature>
<dbReference type="FunFam" id="3.40.50.970:FF:000024">
    <property type="entry name" value="Pyruvate decarboxylase isozyme"/>
    <property type="match status" value="1"/>
</dbReference>
<dbReference type="STRING" id="1196081.A0A364LF19"/>
<keyword evidence="11" id="KW-0460">Magnesium</keyword>
<name>A0A364LF19_TALAM</name>
<dbReference type="PANTHER" id="PTHR43452:SF1">
    <property type="entry name" value="PYRUVATE DECARBOXYLASE C186.09-RELATED"/>
    <property type="match status" value="1"/>
</dbReference>
<dbReference type="GO" id="GO:0018455">
    <property type="term" value="F:alcohol dehydrogenase [NAD(P)+] activity"/>
    <property type="evidence" value="ECO:0007669"/>
    <property type="project" value="UniProtKB-ARBA"/>
</dbReference>
<comment type="catalytic activity">
    <reaction evidence="1">
        <text>a 2-oxocarboxylate + H(+) = an aldehyde + CO2</text>
        <dbReference type="Rhea" id="RHEA:11628"/>
        <dbReference type="ChEBI" id="CHEBI:15378"/>
        <dbReference type="ChEBI" id="CHEBI:16526"/>
        <dbReference type="ChEBI" id="CHEBI:17478"/>
        <dbReference type="ChEBI" id="CHEBI:35179"/>
        <dbReference type="EC" id="4.1.1.1"/>
    </reaction>
</comment>
<evidence type="ECO:0000256" key="13">
    <source>
        <dbReference type="ARBA" id="ARBA00023027"/>
    </source>
</evidence>
<dbReference type="GO" id="GO:0030976">
    <property type="term" value="F:thiamine pyrophosphate binding"/>
    <property type="evidence" value="ECO:0007669"/>
    <property type="project" value="InterPro"/>
</dbReference>
<evidence type="ECO:0000259" key="17">
    <source>
        <dbReference type="Pfam" id="PF00107"/>
    </source>
</evidence>
<organism evidence="21 22">
    <name type="scientific">Talaromyces amestolkiae</name>
    <dbReference type="NCBI Taxonomy" id="1196081"/>
    <lineage>
        <taxon>Eukaryota</taxon>
        <taxon>Fungi</taxon>
        <taxon>Dikarya</taxon>
        <taxon>Ascomycota</taxon>
        <taxon>Pezizomycotina</taxon>
        <taxon>Eurotiomycetes</taxon>
        <taxon>Eurotiomycetidae</taxon>
        <taxon>Eurotiales</taxon>
        <taxon>Trichocomaceae</taxon>
        <taxon>Talaromyces</taxon>
        <taxon>Talaromyces sect. Talaromyces</taxon>
    </lineage>
</organism>
<dbReference type="InterPro" id="IPR011766">
    <property type="entry name" value="TPP_enzyme_TPP-bd"/>
</dbReference>
<evidence type="ECO:0000256" key="12">
    <source>
        <dbReference type="ARBA" id="ARBA00023002"/>
    </source>
</evidence>
<evidence type="ECO:0000256" key="15">
    <source>
        <dbReference type="ARBA" id="ARBA00023239"/>
    </source>
</evidence>
<dbReference type="SUPFAM" id="SSF56752">
    <property type="entry name" value="D-aminoacid aminotransferase-like PLP-dependent enzymes"/>
    <property type="match status" value="1"/>
</dbReference>
<accession>A0A364LF19</accession>